<dbReference type="Gene3D" id="3.40.710.10">
    <property type="entry name" value="DD-peptidase/beta-lactamase superfamily"/>
    <property type="match status" value="1"/>
</dbReference>
<dbReference type="InterPro" id="IPR050491">
    <property type="entry name" value="AmpC-like"/>
</dbReference>
<dbReference type="InterPro" id="IPR012338">
    <property type="entry name" value="Beta-lactam/transpept-like"/>
</dbReference>
<keyword evidence="2" id="KW-0378">Hydrolase</keyword>
<reference evidence="3" key="1">
    <citation type="submission" date="2023-07" db="EMBL/GenBank/DDBJ databases">
        <title>Conexibacter stalactiti sp. nov., isolated from stalactites in a lava cave and emended description of the genus Conexibacter.</title>
        <authorList>
            <person name="Lee S.D."/>
        </authorList>
    </citation>
    <scope>NUCLEOTIDE SEQUENCE [LARGE SCALE GENOMIC DNA]</scope>
    <source>
        <strain evidence="3">KCTC 39840</strain>
    </source>
</reference>
<dbReference type="SUPFAM" id="SSF56601">
    <property type="entry name" value="beta-lactamase/transpeptidase-like"/>
    <property type="match status" value="1"/>
</dbReference>
<dbReference type="EC" id="3.1.1.103" evidence="2"/>
<proteinExistence type="predicted"/>
<dbReference type="Proteomes" id="UP001284601">
    <property type="component" value="Unassembled WGS sequence"/>
</dbReference>
<dbReference type="InterPro" id="IPR001466">
    <property type="entry name" value="Beta-lactam-related"/>
</dbReference>
<evidence type="ECO:0000313" key="3">
    <source>
        <dbReference type="Proteomes" id="UP001284601"/>
    </source>
</evidence>
<gene>
    <name evidence="2" type="ORF">R7226_30140</name>
</gene>
<name>A0ABU4HZE8_9ACTN</name>
<comment type="caution">
    <text evidence="2">The sequence shown here is derived from an EMBL/GenBank/DDBJ whole genome shotgun (WGS) entry which is preliminary data.</text>
</comment>
<evidence type="ECO:0000259" key="1">
    <source>
        <dbReference type="Pfam" id="PF00144"/>
    </source>
</evidence>
<accession>A0ABU4HZE8</accession>
<feature type="domain" description="Beta-lactamase-related" evidence="1">
    <location>
        <begin position="134"/>
        <end position="416"/>
    </location>
</feature>
<dbReference type="PANTHER" id="PTHR46825:SF8">
    <property type="entry name" value="BETA-LACTAMASE-RELATED"/>
    <property type="match status" value="1"/>
</dbReference>
<dbReference type="EMBL" id="JAWSTH010000162">
    <property type="protein sequence ID" value="MDW5598660.1"/>
    <property type="molecule type" value="Genomic_DNA"/>
</dbReference>
<keyword evidence="3" id="KW-1185">Reference proteome</keyword>
<dbReference type="RefSeq" id="WP_318601206.1">
    <property type="nucleotide sequence ID" value="NZ_JAWSTH010000162.1"/>
</dbReference>
<evidence type="ECO:0000313" key="2">
    <source>
        <dbReference type="EMBL" id="MDW5598660.1"/>
    </source>
</evidence>
<protein>
    <submittedName>
        <fullName evidence="2">Serine hydrolase domain-containing protein</fullName>
        <ecNumber evidence="2">3.1.1.103</ecNumber>
    </submittedName>
</protein>
<sequence length="429" mass="44507">MLLDRIRGPLLWLGAPLALAGAVAGSDELRDGGAIAFAAGVVLVLARRVRGHWHARALPPAQTGLVSASAGASTVPGEMPGAVEASASSIAAAVRDQLDAKRLVPAAASIWAVTISGDESAVAVRGSDGSDGTAPGGNALDAGAIVEIGSVSKVFTGLLLADLAGAGVVALDDPLDRHLPGLPARVGAITLLDLTTHTAGLPRLPGSLLLAAFTSPTDPYARWEGVRVERSLRHVRVRSNRRFRYSNLGVGLLGHVLSRAAGSDYETLLRERICAPLGLTSTSVALTPVQGHDRAGLPVPPWHLAALAGAGGIRSTARDIERFLRAQLDPAATPLAQALERSQQPRRAAGRIAREQIALGWMVRAATADHGEIHWHDGGTGGFGSFVAFERDTGCGVALLQSATHSLGTDAAGARLLDRLRDDRRRRTA</sequence>
<dbReference type="PANTHER" id="PTHR46825">
    <property type="entry name" value="D-ALANYL-D-ALANINE-CARBOXYPEPTIDASE/ENDOPEPTIDASE AMPH"/>
    <property type="match status" value="1"/>
</dbReference>
<dbReference type="GO" id="GO:0016787">
    <property type="term" value="F:hydrolase activity"/>
    <property type="evidence" value="ECO:0007669"/>
    <property type="project" value="UniProtKB-KW"/>
</dbReference>
<dbReference type="Pfam" id="PF00144">
    <property type="entry name" value="Beta-lactamase"/>
    <property type="match status" value="1"/>
</dbReference>
<organism evidence="2 3">
    <name type="scientific">Conexibacter stalactiti</name>
    <dbReference type="NCBI Taxonomy" id="1940611"/>
    <lineage>
        <taxon>Bacteria</taxon>
        <taxon>Bacillati</taxon>
        <taxon>Actinomycetota</taxon>
        <taxon>Thermoleophilia</taxon>
        <taxon>Solirubrobacterales</taxon>
        <taxon>Conexibacteraceae</taxon>
        <taxon>Conexibacter</taxon>
    </lineage>
</organism>